<accession>A0A7S4AKH1</accession>
<dbReference type="EMBL" id="HBIX01014630">
    <property type="protein sequence ID" value="CAE0717939.1"/>
    <property type="molecule type" value="Transcribed_RNA"/>
</dbReference>
<protein>
    <submittedName>
        <fullName evidence="2">Uncharacterized protein</fullName>
    </submittedName>
</protein>
<sequence length="397" mass="44980">MSTTKGKSSNCTAVTPKTIPCYRHNDGVPFELRMDNSEVESTTLTHVAIEQILKKRVLRIPAPVPATTSMQMRRNGDVNKNKNKNDNDTDADTMFMQPQVFHRRRLDAIFLKCSRVGSAHNIGTMLSIMEDNQCPRVEIVCYRAEEHKERQQRILRGPHSDWKRAPLTSTTIAAADNDNDVTAINESTKMRWIDLRHFQEKKHTTSDGPFLLTEAGVVQFLRSILTPSHDASPWAVAAEPIPTREETHLSLPDIVALVLNYSSDNDDTAFSLLEKFRVSDAAPSWFLHATVFMEGLEESLIDLFHQQDNRQCSTETCCSALLIYKKLSPRQFLCGTYPALSCYDQDVDNTNNKNIENKCEMPIGQESAVVTKGCLWEETKEENEYGGGDKEKKSRRH</sequence>
<name>A0A7S4AKH1_9STRA</name>
<evidence type="ECO:0000313" key="2">
    <source>
        <dbReference type="EMBL" id="CAE0717939.1"/>
    </source>
</evidence>
<proteinExistence type="predicted"/>
<reference evidence="2" key="1">
    <citation type="submission" date="2021-01" db="EMBL/GenBank/DDBJ databases">
        <authorList>
            <person name="Corre E."/>
            <person name="Pelletier E."/>
            <person name="Niang G."/>
            <person name="Scheremetjew M."/>
            <person name="Finn R."/>
            <person name="Kale V."/>
            <person name="Holt S."/>
            <person name="Cochrane G."/>
            <person name="Meng A."/>
            <person name="Brown T."/>
            <person name="Cohen L."/>
        </authorList>
    </citation>
    <scope>NUCLEOTIDE SEQUENCE</scope>
    <source>
        <strain evidence="2">10249 10 AB</strain>
    </source>
</reference>
<feature type="region of interest" description="Disordered" evidence="1">
    <location>
        <begin position="73"/>
        <end position="92"/>
    </location>
</feature>
<organism evidence="2">
    <name type="scientific">Pseudo-nitzschia australis</name>
    <dbReference type="NCBI Taxonomy" id="44445"/>
    <lineage>
        <taxon>Eukaryota</taxon>
        <taxon>Sar</taxon>
        <taxon>Stramenopiles</taxon>
        <taxon>Ochrophyta</taxon>
        <taxon>Bacillariophyta</taxon>
        <taxon>Bacillariophyceae</taxon>
        <taxon>Bacillariophycidae</taxon>
        <taxon>Bacillariales</taxon>
        <taxon>Bacillariaceae</taxon>
        <taxon>Pseudo-nitzschia</taxon>
    </lineage>
</organism>
<dbReference type="AlphaFoldDB" id="A0A7S4AKH1"/>
<feature type="compositionally biased region" description="Basic and acidic residues" evidence="1">
    <location>
        <begin position="74"/>
        <end position="87"/>
    </location>
</feature>
<evidence type="ECO:0000256" key="1">
    <source>
        <dbReference type="SAM" id="MobiDB-lite"/>
    </source>
</evidence>
<gene>
    <name evidence="2" type="ORF">PAUS00366_LOCUS10692</name>
</gene>